<feature type="non-terminal residue" evidence="8">
    <location>
        <position position="64"/>
    </location>
</feature>
<keyword evidence="5" id="KW-0378">Hydrolase</keyword>
<evidence type="ECO:0000256" key="6">
    <source>
        <dbReference type="ARBA" id="ARBA00022918"/>
    </source>
</evidence>
<keyword evidence="1" id="KW-0808">Transferase</keyword>
<dbReference type="InterPro" id="IPR012337">
    <property type="entry name" value="RNaseH-like_sf"/>
</dbReference>
<evidence type="ECO:0000256" key="4">
    <source>
        <dbReference type="ARBA" id="ARBA00022759"/>
    </source>
</evidence>
<keyword evidence="3" id="KW-0540">Nuclease</keyword>
<evidence type="ECO:0000256" key="1">
    <source>
        <dbReference type="ARBA" id="ARBA00022679"/>
    </source>
</evidence>
<comment type="caution">
    <text evidence="8">The sequence shown here is derived from an EMBL/GenBank/DDBJ whole genome shotgun (WGS) entry which is preliminary data.</text>
</comment>
<keyword evidence="4" id="KW-0255">Endonuclease</keyword>
<dbReference type="PANTHER" id="PTHR41694">
    <property type="entry name" value="ENDOGENOUS RETROVIRUS GROUP K MEMBER POL PROTEIN"/>
    <property type="match status" value="1"/>
</dbReference>
<evidence type="ECO:0000256" key="5">
    <source>
        <dbReference type="ARBA" id="ARBA00022801"/>
    </source>
</evidence>
<dbReference type="GO" id="GO:0016787">
    <property type="term" value="F:hydrolase activity"/>
    <property type="evidence" value="ECO:0007669"/>
    <property type="project" value="UniProtKB-KW"/>
</dbReference>
<evidence type="ECO:0000313" key="9">
    <source>
        <dbReference type="Proteomes" id="UP000545435"/>
    </source>
</evidence>
<keyword evidence="6" id="KW-0695">RNA-directed DNA polymerase</keyword>
<evidence type="ECO:0000313" key="8">
    <source>
        <dbReference type="EMBL" id="NXJ72622.1"/>
    </source>
</evidence>
<protein>
    <submittedName>
        <fullName evidence="8">POK18 protein</fullName>
    </submittedName>
</protein>
<proteinExistence type="predicted"/>
<evidence type="ECO:0000259" key="7">
    <source>
        <dbReference type="PROSITE" id="PS50994"/>
    </source>
</evidence>
<keyword evidence="9" id="KW-1185">Reference proteome</keyword>
<feature type="domain" description="Integrase catalytic" evidence="7">
    <location>
        <begin position="1"/>
        <end position="64"/>
    </location>
</feature>
<sequence length="64" mass="7238">NNVCKHLTTCFAVMGVPESIKTDNGPSCSSEARRQFLNMWGVEHKTGIPHSRTRQAIIEHTQWT</sequence>
<reference evidence="8 9" key="1">
    <citation type="submission" date="2019-09" db="EMBL/GenBank/DDBJ databases">
        <title>Bird 10,000 Genomes (B10K) Project - Family phase.</title>
        <authorList>
            <person name="Zhang G."/>
        </authorList>
    </citation>
    <scope>NUCLEOTIDE SEQUENCE [LARGE SCALE GENOMIC DNA]</scope>
    <source>
        <strain evidence="8">B10K-DU-006-20</strain>
        <tissue evidence="8">Mixed tissue sample</tissue>
    </source>
</reference>
<dbReference type="EMBL" id="VXAI01001183">
    <property type="protein sequence ID" value="NXJ72622.1"/>
    <property type="molecule type" value="Genomic_DNA"/>
</dbReference>
<name>A0A7L0DPS2_9CHAR</name>
<accession>A0A7L0DPS2</accession>
<dbReference type="GO" id="GO:0035613">
    <property type="term" value="F:RNA stem-loop binding"/>
    <property type="evidence" value="ECO:0007669"/>
    <property type="project" value="TreeGrafter"/>
</dbReference>
<organism evidence="8 9">
    <name type="scientific">Rostratula benghalensis</name>
    <name type="common">greater painted-snipe</name>
    <dbReference type="NCBI Taxonomy" id="118793"/>
    <lineage>
        <taxon>Eukaryota</taxon>
        <taxon>Metazoa</taxon>
        <taxon>Chordata</taxon>
        <taxon>Craniata</taxon>
        <taxon>Vertebrata</taxon>
        <taxon>Euteleostomi</taxon>
        <taxon>Archelosauria</taxon>
        <taxon>Archosauria</taxon>
        <taxon>Dinosauria</taxon>
        <taxon>Saurischia</taxon>
        <taxon>Theropoda</taxon>
        <taxon>Coelurosauria</taxon>
        <taxon>Aves</taxon>
        <taxon>Neognathae</taxon>
        <taxon>Neoaves</taxon>
        <taxon>Charadriiformes</taxon>
        <taxon>Rostratulidae</taxon>
        <taxon>Rostratula</taxon>
    </lineage>
</organism>
<dbReference type="AlphaFoldDB" id="A0A7L0DPS2"/>
<dbReference type="PANTHER" id="PTHR41694:SF3">
    <property type="entry name" value="RNA-DIRECTED DNA POLYMERASE-RELATED"/>
    <property type="match status" value="1"/>
</dbReference>
<dbReference type="Gene3D" id="3.30.420.10">
    <property type="entry name" value="Ribonuclease H-like superfamily/Ribonuclease H"/>
    <property type="match status" value="1"/>
</dbReference>
<dbReference type="GO" id="GO:0015074">
    <property type="term" value="P:DNA integration"/>
    <property type="evidence" value="ECO:0007669"/>
    <property type="project" value="InterPro"/>
</dbReference>
<dbReference type="GO" id="GO:0003964">
    <property type="term" value="F:RNA-directed DNA polymerase activity"/>
    <property type="evidence" value="ECO:0007669"/>
    <property type="project" value="UniProtKB-KW"/>
</dbReference>
<dbReference type="InterPro" id="IPR001584">
    <property type="entry name" value="Integrase_cat-core"/>
</dbReference>
<evidence type="ECO:0000256" key="3">
    <source>
        <dbReference type="ARBA" id="ARBA00022722"/>
    </source>
</evidence>
<evidence type="ECO:0000256" key="2">
    <source>
        <dbReference type="ARBA" id="ARBA00022695"/>
    </source>
</evidence>
<dbReference type="InterPro" id="IPR036397">
    <property type="entry name" value="RNaseH_sf"/>
</dbReference>
<dbReference type="PROSITE" id="PS50994">
    <property type="entry name" value="INTEGRASE"/>
    <property type="match status" value="1"/>
</dbReference>
<dbReference type="Proteomes" id="UP000545435">
    <property type="component" value="Unassembled WGS sequence"/>
</dbReference>
<feature type="non-terminal residue" evidence="8">
    <location>
        <position position="1"/>
    </location>
</feature>
<gene>
    <name evidence="8" type="primary">Ervk18_2</name>
    <name evidence="8" type="ORF">ROSBEN_R15813</name>
</gene>
<dbReference type="GO" id="GO:0004519">
    <property type="term" value="F:endonuclease activity"/>
    <property type="evidence" value="ECO:0007669"/>
    <property type="project" value="UniProtKB-KW"/>
</dbReference>
<keyword evidence="2" id="KW-0548">Nucleotidyltransferase</keyword>
<dbReference type="SUPFAM" id="SSF53098">
    <property type="entry name" value="Ribonuclease H-like"/>
    <property type="match status" value="1"/>
</dbReference>